<dbReference type="AlphaFoldDB" id="A0AAV4X0Y2"/>
<proteinExistence type="predicted"/>
<evidence type="ECO:0000313" key="2">
    <source>
        <dbReference type="Proteomes" id="UP001054945"/>
    </source>
</evidence>
<keyword evidence="2" id="KW-1185">Reference proteome</keyword>
<protein>
    <recommendedName>
        <fullName evidence="3">Maturase K</fullName>
    </recommendedName>
</protein>
<evidence type="ECO:0000313" key="1">
    <source>
        <dbReference type="EMBL" id="GIY87615.1"/>
    </source>
</evidence>
<dbReference type="Proteomes" id="UP001054945">
    <property type="component" value="Unassembled WGS sequence"/>
</dbReference>
<comment type="caution">
    <text evidence="1">The sequence shown here is derived from an EMBL/GenBank/DDBJ whole genome shotgun (WGS) entry which is preliminary data.</text>
</comment>
<organism evidence="1 2">
    <name type="scientific">Caerostris extrusa</name>
    <name type="common">Bark spider</name>
    <name type="synonym">Caerostris bankana</name>
    <dbReference type="NCBI Taxonomy" id="172846"/>
    <lineage>
        <taxon>Eukaryota</taxon>
        <taxon>Metazoa</taxon>
        <taxon>Ecdysozoa</taxon>
        <taxon>Arthropoda</taxon>
        <taxon>Chelicerata</taxon>
        <taxon>Arachnida</taxon>
        <taxon>Araneae</taxon>
        <taxon>Araneomorphae</taxon>
        <taxon>Entelegynae</taxon>
        <taxon>Araneoidea</taxon>
        <taxon>Araneidae</taxon>
        <taxon>Caerostris</taxon>
    </lineage>
</organism>
<accession>A0AAV4X0Y2</accession>
<evidence type="ECO:0008006" key="3">
    <source>
        <dbReference type="Google" id="ProtNLM"/>
    </source>
</evidence>
<reference evidence="1 2" key="1">
    <citation type="submission" date="2021-06" db="EMBL/GenBank/DDBJ databases">
        <title>Caerostris extrusa draft genome.</title>
        <authorList>
            <person name="Kono N."/>
            <person name="Arakawa K."/>
        </authorList>
    </citation>
    <scope>NUCLEOTIDE SEQUENCE [LARGE SCALE GENOMIC DNA]</scope>
</reference>
<dbReference type="EMBL" id="BPLR01016958">
    <property type="protein sequence ID" value="GIY87615.1"/>
    <property type="molecule type" value="Genomic_DNA"/>
</dbReference>
<sequence>MALSEIDETYHSKTTIIKRDTKKLIVSLSVLKTILCLYKYISSCRNRYGSSHYDSTTLRKREDIPIYRYYFFSNLSTNWLEESLAVFRHGRLPSIELYMLNWGFSK</sequence>
<name>A0AAV4X0Y2_CAEEX</name>
<gene>
    <name evidence="1" type="ORF">CEXT_320061</name>
</gene>